<evidence type="ECO:0000313" key="3">
    <source>
        <dbReference type="WBParaSite" id="ACAC_0000161301-mRNA-1"/>
    </source>
</evidence>
<evidence type="ECO:0000313" key="2">
    <source>
        <dbReference type="Proteomes" id="UP000035642"/>
    </source>
</evidence>
<keyword evidence="1" id="KW-0812">Transmembrane</keyword>
<keyword evidence="1" id="KW-0472">Membrane</keyword>
<feature type="transmembrane region" description="Helical" evidence="1">
    <location>
        <begin position="6"/>
        <end position="24"/>
    </location>
</feature>
<keyword evidence="2" id="KW-1185">Reference proteome</keyword>
<dbReference type="Proteomes" id="UP000035642">
    <property type="component" value="Unassembled WGS sequence"/>
</dbReference>
<name>A0A158P6V7_ANGCA</name>
<keyword evidence="1" id="KW-1133">Transmembrane helix</keyword>
<organism evidence="2 3">
    <name type="scientific">Angiostrongylus cantonensis</name>
    <name type="common">Rat lungworm</name>
    <dbReference type="NCBI Taxonomy" id="6313"/>
    <lineage>
        <taxon>Eukaryota</taxon>
        <taxon>Metazoa</taxon>
        <taxon>Ecdysozoa</taxon>
        <taxon>Nematoda</taxon>
        <taxon>Chromadorea</taxon>
        <taxon>Rhabditida</taxon>
        <taxon>Rhabditina</taxon>
        <taxon>Rhabditomorpha</taxon>
        <taxon>Strongyloidea</taxon>
        <taxon>Metastrongylidae</taxon>
        <taxon>Angiostrongylus</taxon>
    </lineage>
</organism>
<evidence type="ECO:0000256" key="1">
    <source>
        <dbReference type="SAM" id="Phobius"/>
    </source>
</evidence>
<accession>A0A158P6V7</accession>
<dbReference type="STRING" id="6313.A0A158P6V7"/>
<reference evidence="2" key="1">
    <citation type="submission" date="2012-09" db="EMBL/GenBank/DDBJ databases">
        <authorList>
            <person name="Martin A.A."/>
        </authorList>
    </citation>
    <scope>NUCLEOTIDE SEQUENCE</scope>
</reference>
<proteinExistence type="predicted"/>
<reference evidence="3" key="2">
    <citation type="submission" date="2016-04" db="UniProtKB">
        <authorList>
            <consortium name="WormBaseParasite"/>
        </authorList>
    </citation>
    <scope>IDENTIFICATION</scope>
</reference>
<feature type="transmembrane region" description="Helical" evidence="1">
    <location>
        <begin position="245"/>
        <end position="264"/>
    </location>
</feature>
<dbReference type="WBParaSite" id="ACAC_0000161301-mRNA-1">
    <property type="protein sequence ID" value="ACAC_0000161301-mRNA-1"/>
    <property type="gene ID" value="ACAC_0000161301"/>
</dbReference>
<protein>
    <submittedName>
        <fullName evidence="3">Beta-lactamase</fullName>
    </submittedName>
</protein>
<sequence length="271" mass="30365">MKVIIFIELIIVFGIISTLYVIAVKKVMRETIVWDCEDPPGVGLFDEFAVSSSSELCSELARTMYMEGYRLNLIAGTLQYCLNMQQPDRSGELGSSVALHYSSKGCRYTRGESRAPLNASLIEDFVAGVNKKMLRQGRAPPLVIDPSPLKEVGDKYWNEGGMVSDGHGQNYCFPGEPSVAPLIFAILNGTDYNVMEKDGKLSHEQSARLLKSMMLELGSNIAKFEAPEEWRKFATYNKLMEEEVYFVYINISLLAVFTVAGGRYHHRTLMC</sequence>
<dbReference type="AlphaFoldDB" id="A0A158P6V7"/>